<keyword evidence="3" id="KW-1185">Reference proteome</keyword>
<dbReference type="Proteomes" id="UP000265750">
    <property type="component" value="Unassembled WGS sequence"/>
</dbReference>
<dbReference type="InterPro" id="IPR036388">
    <property type="entry name" value="WH-like_DNA-bd_sf"/>
</dbReference>
<dbReference type="Pfam" id="PF13412">
    <property type="entry name" value="HTH_24"/>
    <property type="match status" value="1"/>
</dbReference>
<dbReference type="SUPFAM" id="SSF53067">
    <property type="entry name" value="Actin-like ATPase domain"/>
    <property type="match status" value="1"/>
</dbReference>
<reference evidence="3" key="1">
    <citation type="submission" date="2018-09" db="EMBL/GenBank/DDBJ databases">
        <authorList>
            <person name="Tuo L."/>
        </authorList>
    </citation>
    <scope>NUCLEOTIDE SEQUENCE [LARGE SCALE GENOMIC DNA]</scope>
    <source>
        <strain evidence="3">M2BS4Y-1</strain>
    </source>
</reference>
<dbReference type="EMBL" id="QYRN01000005">
    <property type="protein sequence ID" value="RIY00893.1"/>
    <property type="molecule type" value="Genomic_DNA"/>
</dbReference>
<dbReference type="Pfam" id="PF00480">
    <property type="entry name" value="ROK"/>
    <property type="match status" value="1"/>
</dbReference>
<evidence type="ECO:0000313" key="2">
    <source>
        <dbReference type="EMBL" id="RIY00893.1"/>
    </source>
</evidence>
<proteinExistence type="predicted"/>
<dbReference type="Gene3D" id="1.10.10.10">
    <property type="entry name" value="Winged helix-like DNA-binding domain superfamily/Winged helix DNA-binding domain"/>
    <property type="match status" value="1"/>
</dbReference>
<accession>A0A3A1WIS8</accession>
<dbReference type="PANTHER" id="PTHR18964:SF169">
    <property type="entry name" value="N-ACETYLMANNOSAMINE KINASE"/>
    <property type="match status" value="1"/>
</dbReference>
<feature type="region of interest" description="Disordered" evidence="1">
    <location>
        <begin position="1"/>
        <end position="46"/>
    </location>
</feature>
<protein>
    <submittedName>
        <fullName evidence="2">ROK family transcriptional regulator</fullName>
    </submittedName>
</protein>
<comment type="caution">
    <text evidence="2">The sequence shown here is derived from an EMBL/GenBank/DDBJ whole genome shotgun (WGS) entry which is preliminary data.</text>
</comment>
<evidence type="ECO:0000313" key="3">
    <source>
        <dbReference type="Proteomes" id="UP000265750"/>
    </source>
</evidence>
<dbReference type="OrthoDB" id="49685at2"/>
<organism evidence="2 3">
    <name type="scientific">Aureimonas flava</name>
    <dbReference type="NCBI Taxonomy" id="2320271"/>
    <lineage>
        <taxon>Bacteria</taxon>
        <taxon>Pseudomonadati</taxon>
        <taxon>Pseudomonadota</taxon>
        <taxon>Alphaproteobacteria</taxon>
        <taxon>Hyphomicrobiales</taxon>
        <taxon>Aurantimonadaceae</taxon>
        <taxon>Aureimonas</taxon>
    </lineage>
</organism>
<dbReference type="SUPFAM" id="SSF46785">
    <property type="entry name" value="Winged helix' DNA-binding domain"/>
    <property type="match status" value="1"/>
</dbReference>
<dbReference type="InterPro" id="IPR000600">
    <property type="entry name" value="ROK"/>
</dbReference>
<dbReference type="InterPro" id="IPR043129">
    <property type="entry name" value="ATPase_NBD"/>
</dbReference>
<evidence type="ECO:0000256" key="1">
    <source>
        <dbReference type="SAM" id="MobiDB-lite"/>
    </source>
</evidence>
<sequence length="427" mass="45506">MSRIAARSGGRGTTRMDEAMPTGGEAPGSSVRESTDERLRGSNQAGLRVHNERAVLSLIRRHGELAKSQIARLSGLSPQTASVIMRSLEAEGLVLAGEPRRGRVGQPSVPMRLNPDGAFSFGLKLGRRTSEIVLMDFVGQVRDSRDVLYRFPRRSEVQAFVERGVADLRAALPPALRRRIAGLGVGMPFQLWSWGEANGAPAGEMEEWRHLDVAAELEASTGEAVYVANDVTAACGAEQAFGAIDSADYIYFFVGAFVGGGIVVDGALVPGRTGNAGALGSMPVPAPGGGRHQLIHAASIHVLERRVEEAGRSAVELWRKDADWTGLGTLLDDWIAEAAEGLAHAVASAVSVYDFEKAVIDGSFPVSVRARLTEATREALGRIDLQGLPPVAVVEGTIGRAAREVGSASLPFFAKFFLDHRVLLAER</sequence>
<dbReference type="InterPro" id="IPR036390">
    <property type="entry name" value="WH_DNA-bd_sf"/>
</dbReference>
<gene>
    <name evidence="2" type="ORF">D3218_10850</name>
</gene>
<dbReference type="Gene3D" id="3.30.420.40">
    <property type="match status" value="2"/>
</dbReference>
<dbReference type="PANTHER" id="PTHR18964">
    <property type="entry name" value="ROK (REPRESSOR, ORF, KINASE) FAMILY"/>
    <property type="match status" value="1"/>
</dbReference>
<name>A0A3A1WIS8_9HYPH</name>
<dbReference type="AlphaFoldDB" id="A0A3A1WIS8"/>